<gene>
    <name evidence="1" type="ORF">ACFSW8_17110</name>
</gene>
<reference evidence="2" key="1">
    <citation type="journal article" date="2019" name="Int. J. Syst. Evol. Microbiol.">
        <title>The Global Catalogue of Microorganisms (GCM) 10K type strain sequencing project: providing services to taxonomists for standard genome sequencing and annotation.</title>
        <authorList>
            <consortium name="The Broad Institute Genomics Platform"/>
            <consortium name="The Broad Institute Genome Sequencing Center for Infectious Disease"/>
            <person name="Wu L."/>
            <person name="Ma J."/>
        </authorList>
    </citation>
    <scope>NUCLEOTIDE SEQUENCE [LARGE SCALE GENOMIC DNA]</scope>
    <source>
        <strain evidence="2">CCUG 57942</strain>
    </source>
</reference>
<accession>A0ABW4ZFC6</accession>
<dbReference type="Proteomes" id="UP001597389">
    <property type="component" value="Unassembled WGS sequence"/>
</dbReference>
<organism evidence="1 2">
    <name type="scientific">Rubritalea tangerina</name>
    <dbReference type="NCBI Taxonomy" id="430798"/>
    <lineage>
        <taxon>Bacteria</taxon>
        <taxon>Pseudomonadati</taxon>
        <taxon>Verrucomicrobiota</taxon>
        <taxon>Verrucomicrobiia</taxon>
        <taxon>Verrucomicrobiales</taxon>
        <taxon>Rubritaleaceae</taxon>
        <taxon>Rubritalea</taxon>
    </lineage>
</organism>
<dbReference type="EMBL" id="JBHUJB010000088">
    <property type="protein sequence ID" value="MFD2160628.1"/>
    <property type="molecule type" value="Genomic_DNA"/>
</dbReference>
<proteinExistence type="predicted"/>
<keyword evidence="2" id="KW-1185">Reference proteome</keyword>
<evidence type="ECO:0000313" key="1">
    <source>
        <dbReference type="EMBL" id="MFD2160628.1"/>
    </source>
</evidence>
<dbReference type="RefSeq" id="WP_377178854.1">
    <property type="nucleotide sequence ID" value="NZ_JBHUJB010000088.1"/>
</dbReference>
<feature type="non-terminal residue" evidence="1">
    <location>
        <position position="1"/>
    </location>
</feature>
<sequence>GEVQSFPDVIEKWPTYQQQVQEASELHSAYLKQSDAYSKMQLHDQLMRVLQPVGFILRSGSYQEGYKNILSKEQVEELERLSGRFNAAADSASREHGELELVSPSHVYTLTHVPVELAVRATPGTEVLFQAEAGGLFPNKLSLIAVTADESGVARTTWVTEGDAINTCPVSFQSPSAWGRGSIEIEVVSLVLIDPQSLVFAAQHAEGEAERLRHIERVRHPLSQ</sequence>
<name>A0ABW4ZFC6_9BACT</name>
<protein>
    <submittedName>
        <fullName evidence="1">Uncharacterized protein</fullName>
    </submittedName>
</protein>
<comment type="caution">
    <text evidence="1">The sequence shown here is derived from an EMBL/GenBank/DDBJ whole genome shotgun (WGS) entry which is preliminary data.</text>
</comment>
<evidence type="ECO:0000313" key="2">
    <source>
        <dbReference type="Proteomes" id="UP001597389"/>
    </source>
</evidence>